<dbReference type="InterPro" id="IPR011051">
    <property type="entry name" value="RmlC_Cupin_sf"/>
</dbReference>
<accession>A0ABY1BLH6</accession>
<dbReference type="InterPro" id="IPR025979">
    <property type="entry name" value="ChrR-like_cupin_dom"/>
</dbReference>
<comment type="caution">
    <text evidence="2">The sequence shown here is derived from an EMBL/GenBank/DDBJ whole genome shotgun (WGS) entry which is preliminary data.</text>
</comment>
<feature type="domain" description="ChrR-like cupin" evidence="1">
    <location>
        <begin position="9"/>
        <end position="111"/>
    </location>
</feature>
<dbReference type="RefSeq" id="WP_069521528.1">
    <property type="nucleotide sequence ID" value="NZ_FOFP01000015.1"/>
</dbReference>
<dbReference type="CDD" id="cd20303">
    <property type="entry name" value="cupin_ChrR_1"/>
    <property type="match status" value="2"/>
</dbReference>
<sequence length="224" mass="24619">MRLHADFSQPVVIRPGDSPWLASPMAGVERCLLDRIGDEVARATSLVRYAPGSRFSEHQHPGGEEYLVLEGVFSDARGDYPAGTYVRNPIGTAHAPFSEDGCTIFVKLYQFALDDDSPVVIDTTRTLWTPGSTPGVEVLPLHQHGHEQVSLLRCAPGSHFTQPGNGRGEEILVLEGNFRDDHGDYPKGTWRRTPQLTEQRSYSACGCLLWIKTGHLALVSLAAR</sequence>
<gene>
    <name evidence="2" type="ORF">SAMN05216600_11596</name>
</gene>
<keyword evidence="3" id="KW-1185">Reference proteome</keyword>
<reference evidence="2 3" key="1">
    <citation type="submission" date="2016-10" db="EMBL/GenBank/DDBJ databases">
        <authorList>
            <person name="Varghese N."/>
            <person name="Submissions S."/>
        </authorList>
    </citation>
    <scope>NUCLEOTIDE SEQUENCE [LARGE SCALE GENOMIC DNA]</scope>
    <source>
        <strain evidence="2 3">CIP 109853</strain>
    </source>
</reference>
<dbReference type="Proteomes" id="UP000198512">
    <property type="component" value="Unassembled WGS sequence"/>
</dbReference>
<dbReference type="Gene3D" id="2.60.120.10">
    <property type="entry name" value="Jelly Rolls"/>
    <property type="match status" value="1"/>
</dbReference>
<evidence type="ECO:0000259" key="1">
    <source>
        <dbReference type="Pfam" id="PF12973"/>
    </source>
</evidence>
<dbReference type="EMBL" id="FOFP01000015">
    <property type="protein sequence ID" value="SER11801.1"/>
    <property type="molecule type" value="Genomic_DNA"/>
</dbReference>
<feature type="domain" description="ChrR-like cupin" evidence="1">
    <location>
        <begin position="118"/>
        <end position="217"/>
    </location>
</feature>
<evidence type="ECO:0000313" key="3">
    <source>
        <dbReference type="Proteomes" id="UP000198512"/>
    </source>
</evidence>
<organism evidence="2 3">
    <name type="scientific">Pseudomonas cuatrocienegasensis</name>
    <dbReference type="NCBI Taxonomy" id="543360"/>
    <lineage>
        <taxon>Bacteria</taxon>
        <taxon>Pseudomonadati</taxon>
        <taxon>Pseudomonadota</taxon>
        <taxon>Gammaproteobacteria</taxon>
        <taxon>Pseudomonadales</taxon>
        <taxon>Pseudomonadaceae</taxon>
        <taxon>Pseudomonas</taxon>
    </lineage>
</organism>
<dbReference type="Pfam" id="PF12973">
    <property type="entry name" value="Cupin_7"/>
    <property type="match status" value="2"/>
</dbReference>
<dbReference type="SUPFAM" id="SSF51182">
    <property type="entry name" value="RmlC-like cupins"/>
    <property type="match status" value="2"/>
</dbReference>
<proteinExistence type="predicted"/>
<dbReference type="InterPro" id="IPR014710">
    <property type="entry name" value="RmlC-like_jellyroll"/>
</dbReference>
<protein>
    <submittedName>
        <fullName evidence="2">Anti-sigma factor ChrR, cupin superfamily</fullName>
    </submittedName>
</protein>
<name>A0ABY1BLH6_9PSED</name>
<evidence type="ECO:0000313" key="2">
    <source>
        <dbReference type="EMBL" id="SER11801.1"/>
    </source>
</evidence>